<sequence length="525" mass="57712">MDGSYLNCSLSGGSHLLEGNKGPLSCPWLQSACRSSQRHRHQSNRFRGATPVVCSWLSSKTPAGADRKPEAGRVGLQGAFRSIWGAEKSSSNSSSNGVSSSAPRSQSSRRSRESTVTQRSRQDQNRPQRAKGQRESSAKPRGRFYWNITGFPFPLGPLLTRRTVRYEVERGSTWCFEQEQSLGGSNVSTNVRMTVIKLKSGGLFVHAPIAATRECISLVKELGYPVEHIVLPTFAVEHKLFVGPFARNFPGAKVHVAPRQWSWPLWLPVQFFGIFPDSTLVDNDSSAPWSEELEQKLFSSAVGIGPYVEMAFFHKPTRTLLTTDAVIFVPQRPPAVVNEDNLMEAGGPLQASVRLLSGGDRDEDGKSITQEAQPQNRAQQLQLGWQRMALQILYFVPYNLLQPAASFSAISQKLLVSPVLKKLVFLNSPEESRRWIEDITSNWEFKRIIPAHFAAPVPATPRDLRAAFSFVYGSSAQPGGGGPLGVLTGLLGGSRTRTAAELPATDMRALDSLEDTLRKAGVLNK</sequence>
<evidence type="ECO:0000313" key="3">
    <source>
        <dbReference type="Proteomes" id="UP001497392"/>
    </source>
</evidence>
<evidence type="ECO:0000256" key="1">
    <source>
        <dbReference type="SAM" id="MobiDB-lite"/>
    </source>
</evidence>
<keyword evidence="3" id="KW-1185">Reference proteome</keyword>
<feature type="region of interest" description="Disordered" evidence="1">
    <location>
        <begin position="86"/>
        <end position="139"/>
    </location>
</feature>
<organism evidence="2 3">
    <name type="scientific">Coccomyxa viridis</name>
    <dbReference type="NCBI Taxonomy" id="1274662"/>
    <lineage>
        <taxon>Eukaryota</taxon>
        <taxon>Viridiplantae</taxon>
        <taxon>Chlorophyta</taxon>
        <taxon>core chlorophytes</taxon>
        <taxon>Trebouxiophyceae</taxon>
        <taxon>Trebouxiophyceae incertae sedis</taxon>
        <taxon>Coccomyxaceae</taxon>
        <taxon>Coccomyxa</taxon>
    </lineage>
</organism>
<feature type="compositionally biased region" description="Low complexity" evidence="1">
    <location>
        <begin position="89"/>
        <end position="119"/>
    </location>
</feature>
<dbReference type="InterPro" id="IPR025638">
    <property type="entry name" value="DUF4336"/>
</dbReference>
<protein>
    <submittedName>
        <fullName evidence="2">G754 protein</fullName>
    </submittedName>
</protein>
<dbReference type="PANTHER" id="PTHR33835">
    <property type="entry name" value="YALI0C07656P"/>
    <property type="match status" value="1"/>
</dbReference>
<name>A0ABP1FIH3_9CHLO</name>
<proteinExistence type="predicted"/>
<dbReference type="PANTHER" id="PTHR33835:SF2">
    <property type="entry name" value="LYSINE-TRNA LIGASE"/>
    <property type="match status" value="1"/>
</dbReference>
<dbReference type="Pfam" id="PF14234">
    <property type="entry name" value="DUF4336"/>
    <property type="match status" value="2"/>
</dbReference>
<dbReference type="EMBL" id="CAXHTA020000002">
    <property type="protein sequence ID" value="CAL5218999.1"/>
    <property type="molecule type" value="Genomic_DNA"/>
</dbReference>
<dbReference type="Proteomes" id="UP001497392">
    <property type="component" value="Unassembled WGS sequence"/>
</dbReference>
<feature type="compositionally biased region" description="Basic and acidic residues" evidence="1">
    <location>
        <begin position="120"/>
        <end position="138"/>
    </location>
</feature>
<comment type="caution">
    <text evidence="2">The sequence shown here is derived from an EMBL/GenBank/DDBJ whole genome shotgun (WGS) entry which is preliminary data.</text>
</comment>
<accession>A0ABP1FIH3</accession>
<reference evidence="2 3" key="1">
    <citation type="submission" date="2024-06" db="EMBL/GenBank/DDBJ databases">
        <authorList>
            <person name="Kraege A."/>
            <person name="Thomma B."/>
        </authorList>
    </citation>
    <scope>NUCLEOTIDE SEQUENCE [LARGE SCALE GENOMIC DNA]</scope>
</reference>
<gene>
    <name evidence="2" type="primary">g754</name>
    <name evidence="2" type="ORF">VP750_LOCUS658</name>
</gene>
<evidence type="ECO:0000313" key="2">
    <source>
        <dbReference type="EMBL" id="CAL5218999.1"/>
    </source>
</evidence>